<reference evidence="2" key="1">
    <citation type="journal article" date="2023" name="Mol. Phylogenet. Evol.">
        <title>Genome-scale phylogeny and comparative genomics of the fungal order Sordariales.</title>
        <authorList>
            <person name="Hensen N."/>
            <person name="Bonometti L."/>
            <person name="Westerberg I."/>
            <person name="Brannstrom I.O."/>
            <person name="Guillou S."/>
            <person name="Cros-Aarteil S."/>
            <person name="Calhoun S."/>
            <person name="Haridas S."/>
            <person name="Kuo A."/>
            <person name="Mondo S."/>
            <person name="Pangilinan J."/>
            <person name="Riley R."/>
            <person name="LaButti K."/>
            <person name="Andreopoulos B."/>
            <person name="Lipzen A."/>
            <person name="Chen C."/>
            <person name="Yan M."/>
            <person name="Daum C."/>
            <person name="Ng V."/>
            <person name="Clum A."/>
            <person name="Steindorff A."/>
            <person name="Ohm R.A."/>
            <person name="Martin F."/>
            <person name="Silar P."/>
            <person name="Natvig D.O."/>
            <person name="Lalanne C."/>
            <person name="Gautier V."/>
            <person name="Ament-Velasquez S.L."/>
            <person name="Kruys A."/>
            <person name="Hutchinson M.I."/>
            <person name="Powell A.J."/>
            <person name="Barry K."/>
            <person name="Miller A.N."/>
            <person name="Grigoriev I.V."/>
            <person name="Debuchy R."/>
            <person name="Gladieux P."/>
            <person name="Hiltunen Thoren M."/>
            <person name="Johannesson H."/>
        </authorList>
    </citation>
    <scope>NUCLEOTIDE SEQUENCE [LARGE SCALE GENOMIC DNA]</scope>
    <source>
        <strain evidence="2">CBS 340.73</strain>
    </source>
</reference>
<comment type="caution">
    <text evidence="1">The sequence shown here is derived from an EMBL/GenBank/DDBJ whole genome shotgun (WGS) entry which is preliminary data.</text>
</comment>
<dbReference type="EMBL" id="MU853762">
    <property type="protein sequence ID" value="KAK3943907.1"/>
    <property type="molecule type" value="Genomic_DNA"/>
</dbReference>
<dbReference type="Proteomes" id="UP001303473">
    <property type="component" value="Unassembled WGS sequence"/>
</dbReference>
<evidence type="ECO:0000313" key="2">
    <source>
        <dbReference type="Proteomes" id="UP001303473"/>
    </source>
</evidence>
<organism evidence="1 2">
    <name type="scientific">Diplogelasinospora grovesii</name>
    <dbReference type="NCBI Taxonomy" id="303347"/>
    <lineage>
        <taxon>Eukaryota</taxon>
        <taxon>Fungi</taxon>
        <taxon>Dikarya</taxon>
        <taxon>Ascomycota</taxon>
        <taxon>Pezizomycotina</taxon>
        <taxon>Sordariomycetes</taxon>
        <taxon>Sordariomycetidae</taxon>
        <taxon>Sordariales</taxon>
        <taxon>Diplogelasinosporaceae</taxon>
        <taxon>Diplogelasinospora</taxon>
    </lineage>
</organism>
<gene>
    <name evidence="1" type="ORF">QBC46DRAFT_416717</name>
</gene>
<sequence>MKQNWPLMEAFIIGALGTLEHEASSPRTRLERWKMCLLLNGGWHIHHLTLAAYSGSSLAEVPFHPAAVIHFSIRGADGRLDGRDLVPPDALRSADHGTSIAGLTPMAWEGTAVQEGFVNMSRCYFQGLGELKEVWLDGTDWDVAGDILTSY</sequence>
<proteinExistence type="predicted"/>
<name>A0AAN6S7G3_9PEZI</name>
<protein>
    <submittedName>
        <fullName evidence="1">Uncharacterized protein</fullName>
    </submittedName>
</protein>
<keyword evidence="2" id="KW-1185">Reference proteome</keyword>
<evidence type="ECO:0000313" key="1">
    <source>
        <dbReference type="EMBL" id="KAK3943907.1"/>
    </source>
</evidence>
<dbReference type="AlphaFoldDB" id="A0AAN6S7G3"/>
<accession>A0AAN6S7G3</accession>